<proteinExistence type="inferred from homology"/>
<evidence type="ECO:0000259" key="6">
    <source>
        <dbReference type="Pfam" id="PF09092"/>
    </source>
</evidence>
<dbReference type="InterPro" id="IPR011013">
    <property type="entry name" value="Gal_mutarotase_sf_dom"/>
</dbReference>
<dbReference type="Pfam" id="PF02278">
    <property type="entry name" value="Lyase_8"/>
    <property type="match status" value="1"/>
</dbReference>
<feature type="domain" description="Polysaccharide lyase family 8 C-terminal" evidence="5">
    <location>
        <begin position="867"/>
        <end position="927"/>
    </location>
</feature>
<keyword evidence="9" id="KW-1185">Reference proteome</keyword>
<dbReference type="InterPro" id="IPR039174">
    <property type="entry name" value="Chondroitin_ABC_lyase"/>
</dbReference>
<dbReference type="SUPFAM" id="SSF49785">
    <property type="entry name" value="Galactose-binding domain-like"/>
    <property type="match status" value="1"/>
</dbReference>
<dbReference type="EMBL" id="CP047593">
    <property type="protein sequence ID" value="QHI69118.1"/>
    <property type="molecule type" value="Genomic_DNA"/>
</dbReference>
<dbReference type="GO" id="GO:0005975">
    <property type="term" value="P:carbohydrate metabolic process"/>
    <property type="evidence" value="ECO:0007669"/>
    <property type="project" value="InterPro"/>
</dbReference>
<dbReference type="Gene3D" id="2.70.98.10">
    <property type="match status" value="1"/>
</dbReference>
<dbReference type="Gene3D" id="2.60.120.430">
    <property type="entry name" value="Galactose-binding lectin"/>
    <property type="match status" value="1"/>
</dbReference>
<dbReference type="InterPro" id="IPR015176">
    <property type="entry name" value="Lyase_N"/>
</dbReference>
<dbReference type="Pfam" id="PF09092">
    <property type="entry name" value="Lyase_N"/>
    <property type="match status" value="1"/>
</dbReference>
<feature type="domain" description="Polysaccharide lyase family 8 central" evidence="4">
    <location>
        <begin position="591"/>
        <end position="848"/>
    </location>
</feature>
<keyword evidence="3" id="KW-0732">Signal</keyword>
<feature type="signal peptide" evidence="3">
    <location>
        <begin position="1"/>
        <end position="21"/>
    </location>
</feature>
<evidence type="ECO:0000259" key="4">
    <source>
        <dbReference type="Pfam" id="PF02278"/>
    </source>
</evidence>
<dbReference type="Gene3D" id="2.60.120.200">
    <property type="match status" value="1"/>
</dbReference>
<evidence type="ECO:0000313" key="8">
    <source>
        <dbReference type="EMBL" id="QHI69118.1"/>
    </source>
</evidence>
<sequence length="1235" mass="138166">MKCVRGFVGGVLLMQVCAQGAAPVHSAPALASASFEHETELVHFQVSPTGAVERSSEHDQFGAWALKWNCASGRELLVKNVCSLSLEESGSWYGGHFTSSPTFVMSLYNDTPLKGSLRIDFNDELGFDLNLDFRGWRTVWVPFYEMEGNAPPAGNPYEVKSVRFAAPASAKTLWLDDIIFSQYVDDRHQYPGLEVPFVKGGGAHSGDHWMPKIPHWERLSRLAMPCISDVQKEELDEIYARLRTVYFQKAGSLRGANYYRDRFEEEGVFATEGSPIPLELSKQVGVIRYDRALHGEPQYLELRDFGKLMLKLANEHGSTGNVPERAELADLFARASEYYLDQGWAAGSAQGTAHHIGYQTRELQTSFFLMKDALHEHGLLEAIGNSILWQLNFGEMLDPSHLESNLDYYNTQSAFRLMSVFLTNDPSRQAALLKVYSDHLTAALAMTDSKGGFKPDGTAWHHWGHYPAYATGAFDRVPVSIKALSGTSYRIGEPGHANFKRAFMASTIYSNPLYWGLGQAGRHPLGGNINKLKDSCLALALSGTPDGEEALDAEVAATYLRLWGEPKDNAVRELFSKYELDTSPPHGHWTFPYAALSVHRRSDWSVNMKGYNRNVWASEIYATDNRYGRYQSSGVVQILPNMTQKEAGYNEPGWDWNHPPGATTIERPFAELEPKKLLVMFKSEETYAGGCALDGDGVWAMKLNEADGYTIDPVKEKMSFPGNLKARKSVFCFGEQLLCLGSGIEADDPDAPVHTTLFQNGVNQRSDAPYCNDAGLLLDPTGNGYRILDGSKAVVVVGEQSSPCNKYSLWTGQGRGGPNQTGNFVTAWIDHGSAPKNATYAYAVYPQIGATDFQSLEKRISEIPSLEILRQDHAAHIVKDPQSQTLAYACFEAGESGEGLLQSVSAPCYVMIRQNAAGLLKVAVSNPDLGQIYNEKLGYYEGPSKEEPVTLKLSGKWKVRGKAEAWTVTEDDFTMLTVKCIEGKSMSVELQENRDQILFEQLDKLAWKPVSRDAGSDDWATHWVLDGEFATIENGSDGMVFSAGPEEWNHAHHSVLWTKDSFKGDVKIEYDYTRIDEVNKWVNILYIQATGKGGEFASDIMKWADYRREPWMEHYFENMKLLHISYAAYGRNDNGVDDDYVRCRRYPKAEDGEFSRTEINPDSFHTGLFRPGKTYHITAIKKGNRLFFNVKGDGQERLYAWESPLISEVTEGRIGLRHMWMKSARYKNFIVSSLE</sequence>
<keyword evidence="2" id="KW-0456">Lyase</keyword>
<dbReference type="RefSeq" id="WP_160628132.1">
    <property type="nucleotide sequence ID" value="NZ_CP047593.1"/>
</dbReference>
<dbReference type="PANTHER" id="PTHR37322:SF3">
    <property type="entry name" value="CHONDROITIN SULFATE ABC EXOLYASE"/>
    <property type="match status" value="1"/>
</dbReference>
<dbReference type="PANTHER" id="PTHR37322">
    <property type="match status" value="1"/>
</dbReference>
<dbReference type="SUPFAM" id="SSF48230">
    <property type="entry name" value="Chondroitin AC/alginate lyase"/>
    <property type="match status" value="1"/>
</dbReference>
<protein>
    <submittedName>
        <fullName evidence="8">DUF1961 family protein</fullName>
    </submittedName>
</protein>
<dbReference type="Pfam" id="PF02884">
    <property type="entry name" value="Lyase_8_C"/>
    <property type="match status" value="1"/>
</dbReference>
<feature type="chain" id="PRO_5026772570" evidence="3">
    <location>
        <begin position="22"/>
        <end position="1235"/>
    </location>
</feature>
<evidence type="ECO:0000313" key="9">
    <source>
        <dbReference type="Proteomes" id="UP000464954"/>
    </source>
</evidence>
<gene>
    <name evidence="8" type="ORF">GT409_06540</name>
</gene>
<dbReference type="InterPro" id="IPR011071">
    <property type="entry name" value="Lyase_8-like_C"/>
</dbReference>
<dbReference type="KEGG" id="taer:GT409_06540"/>
<dbReference type="InterPro" id="IPR008979">
    <property type="entry name" value="Galactose-bd-like_sf"/>
</dbReference>
<dbReference type="GO" id="GO:0005576">
    <property type="term" value="C:extracellular region"/>
    <property type="evidence" value="ECO:0007669"/>
    <property type="project" value="InterPro"/>
</dbReference>
<evidence type="ECO:0000259" key="7">
    <source>
        <dbReference type="Pfam" id="PF09093"/>
    </source>
</evidence>
<dbReference type="InterPro" id="IPR014718">
    <property type="entry name" value="GH-type_carb-bd"/>
</dbReference>
<feature type="domain" description="Lyase N-terminal" evidence="6">
    <location>
        <begin position="34"/>
        <end position="197"/>
    </location>
</feature>
<dbReference type="SUPFAM" id="SSF49863">
    <property type="entry name" value="Hyaluronate lyase-like, C-terminal domain"/>
    <property type="match status" value="1"/>
</dbReference>
<feature type="domain" description="Lyase catalytic" evidence="7">
    <location>
        <begin position="226"/>
        <end position="567"/>
    </location>
</feature>
<dbReference type="InterPro" id="IPR008929">
    <property type="entry name" value="Chondroitin_lyas"/>
</dbReference>
<dbReference type="InterPro" id="IPR003159">
    <property type="entry name" value="Lyase_8_central_dom"/>
</dbReference>
<dbReference type="GO" id="GO:0016837">
    <property type="term" value="F:carbon-oxygen lyase activity, acting on polysaccharides"/>
    <property type="evidence" value="ECO:0007669"/>
    <property type="project" value="UniProtKB-ARBA"/>
</dbReference>
<dbReference type="SUPFAM" id="SSF74650">
    <property type="entry name" value="Galactose mutarotase-like"/>
    <property type="match status" value="1"/>
</dbReference>
<evidence type="ECO:0000259" key="5">
    <source>
        <dbReference type="Pfam" id="PF02884"/>
    </source>
</evidence>
<name>A0A6P1MAI9_9BACT</name>
<evidence type="ECO:0000256" key="2">
    <source>
        <dbReference type="ARBA" id="ARBA00023239"/>
    </source>
</evidence>
<dbReference type="InterPro" id="IPR015177">
    <property type="entry name" value="Lyase_catalyt"/>
</dbReference>
<dbReference type="Pfam" id="PF09093">
    <property type="entry name" value="Lyase_catalyt"/>
    <property type="match status" value="1"/>
</dbReference>
<comment type="similarity">
    <text evidence="1">Belongs to the polysaccharide lyase 8 family.</text>
</comment>
<dbReference type="GO" id="GO:0006027">
    <property type="term" value="P:glycosaminoglycan catabolic process"/>
    <property type="evidence" value="ECO:0007669"/>
    <property type="project" value="InterPro"/>
</dbReference>
<organism evidence="8 9">
    <name type="scientific">Tichowtungia aerotolerans</name>
    <dbReference type="NCBI Taxonomy" id="2697043"/>
    <lineage>
        <taxon>Bacteria</taxon>
        <taxon>Pseudomonadati</taxon>
        <taxon>Kiritimatiellota</taxon>
        <taxon>Tichowtungiia</taxon>
        <taxon>Tichowtungiales</taxon>
        <taxon>Tichowtungiaceae</taxon>
        <taxon>Tichowtungia</taxon>
    </lineage>
</organism>
<dbReference type="Gene3D" id="1.50.10.100">
    <property type="entry name" value="Chondroitin AC/alginate lyase"/>
    <property type="match status" value="1"/>
</dbReference>
<dbReference type="Proteomes" id="UP000464954">
    <property type="component" value="Chromosome"/>
</dbReference>
<accession>A0A6P1MAI9</accession>
<reference evidence="8 9" key="1">
    <citation type="submission" date="2020-01" db="EMBL/GenBank/DDBJ databases">
        <title>Ponticoccus aerotolerans gen. nov., sp. nov., an anaerobic bacterium and proposal of Ponticoccusceae fam. nov., Ponticoccusles ord. nov. and Ponticoccuse classis nov. in the phylum Kiritimatiellaeota.</title>
        <authorList>
            <person name="Zhou L.Y."/>
            <person name="Du Z.J."/>
        </authorList>
    </citation>
    <scope>NUCLEOTIDE SEQUENCE [LARGE SCALE GENOMIC DNA]</scope>
    <source>
        <strain evidence="8 9">S-5007</strain>
    </source>
</reference>
<dbReference type="GO" id="GO:0030246">
    <property type="term" value="F:carbohydrate binding"/>
    <property type="evidence" value="ECO:0007669"/>
    <property type="project" value="InterPro"/>
</dbReference>
<evidence type="ECO:0000256" key="3">
    <source>
        <dbReference type="SAM" id="SignalP"/>
    </source>
</evidence>
<dbReference type="AlphaFoldDB" id="A0A6P1MAI9"/>
<dbReference type="Gene3D" id="2.60.220.10">
    <property type="entry name" value="Polysaccharide lyase family 8-like, C-terminal"/>
    <property type="match status" value="1"/>
</dbReference>
<dbReference type="InterPro" id="IPR004103">
    <property type="entry name" value="Lyase_8_C"/>
</dbReference>
<evidence type="ECO:0000256" key="1">
    <source>
        <dbReference type="ARBA" id="ARBA00006699"/>
    </source>
</evidence>